<reference evidence="2 3" key="1">
    <citation type="submission" date="2015-10" db="EMBL/GenBank/DDBJ databases">
        <title>Full genome of DAOMC 229536 Phialocephala scopiformis, a fungal endophyte of spruce producing the potent anti-insectan compound rugulosin.</title>
        <authorList>
            <consortium name="DOE Joint Genome Institute"/>
            <person name="Walker A.K."/>
            <person name="Frasz S.L."/>
            <person name="Seifert K.A."/>
            <person name="Miller J.D."/>
            <person name="Mondo S.J."/>
            <person name="Labutti K."/>
            <person name="Lipzen A."/>
            <person name="Dockter R."/>
            <person name="Kennedy M."/>
            <person name="Grigoriev I.V."/>
            <person name="Spatafora J.W."/>
        </authorList>
    </citation>
    <scope>NUCLEOTIDE SEQUENCE [LARGE SCALE GENOMIC DNA]</scope>
    <source>
        <strain evidence="2 3">CBS 120377</strain>
    </source>
</reference>
<dbReference type="AlphaFoldDB" id="A0A194XAU1"/>
<dbReference type="Proteomes" id="UP000070700">
    <property type="component" value="Unassembled WGS sequence"/>
</dbReference>
<protein>
    <submittedName>
        <fullName evidence="2">Uncharacterized protein</fullName>
    </submittedName>
</protein>
<organism evidence="2 3">
    <name type="scientific">Mollisia scopiformis</name>
    <name type="common">Conifer needle endophyte fungus</name>
    <name type="synonym">Phialocephala scopiformis</name>
    <dbReference type="NCBI Taxonomy" id="149040"/>
    <lineage>
        <taxon>Eukaryota</taxon>
        <taxon>Fungi</taxon>
        <taxon>Dikarya</taxon>
        <taxon>Ascomycota</taxon>
        <taxon>Pezizomycotina</taxon>
        <taxon>Leotiomycetes</taxon>
        <taxon>Helotiales</taxon>
        <taxon>Mollisiaceae</taxon>
        <taxon>Mollisia</taxon>
    </lineage>
</organism>
<feature type="compositionally biased region" description="Polar residues" evidence="1">
    <location>
        <begin position="113"/>
        <end position="122"/>
    </location>
</feature>
<accession>A0A194XAU1</accession>
<feature type="region of interest" description="Disordered" evidence="1">
    <location>
        <begin position="1"/>
        <end position="162"/>
    </location>
</feature>
<keyword evidence="3" id="KW-1185">Reference proteome</keyword>
<sequence length="313" mass="33964">MSYEQQYPTPPPTSSPKHNTSTYHPFSPKLPAQETYYQETQPGPKLPAQETYYKQSYSTPASPTHWDPSSHPPADHPVATTTTNYDYLPPRRKSSPIQPTTKPTNTNPYYNPSFPSKTSPLISPTGHRPSSRTKVRTPPPRPIYFSPTNPIPTPYNASRPSPRPGFLSRISAFLRRIVKWAQKNPIKAGLASFLPVLAGAGLIRAGKALGLGPAFAGVAKLLSGLMEGMGGGKAPGSGDESGRVAKGVEKEVKKEWGWGMDHFVGFGGTKKGPLDGIMKVALMGVNHYCKLTPSAVPRAASILLELYFLEAKK</sequence>
<gene>
    <name evidence="2" type="ORF">LY89DRAFT_684374</name>
</gene>
<evidence type="ECO:0000313" key="3">
    <source>
        <dbReference type="Proteomes" id="UP000070700"/>
    </source>
</evidence>
<dbReference type="InParanoid" id="A0A194XAU1"/>
<dbReference type="GeneID" id="28824595"/>
<evidence type="ECO:0000256" key="1">
    <source>
        <dbReference type="SAM" id="MobiDB-lite"/>
    </source>
</evidence>
<feature type="compositionally biased region" description="Polar residues" evidence="1">
    <location>
        <begin position="52"/>
        <end position="62"/>
    </location>
</feature>
<proteinExistence type="predicted"/>
<feature type="compositionally biased region" description="Low complexity" evidence="1">
    <location>
        <begin position="99"/>
        <end position="112"/>
    </location>
</feature>
<evidence type="ECO:0000313" key="2">
    <source>
        <dbReference type="EMBL" id="KUJ17291.1"/>
    </source>
</evidence>
<dbReference type="OrthoDB" id="3543556at2759"/>
<dbReference type="KEGG" id="psco:LY89DRAFT_684374"/>
<dbReference type="RefSeq" id="XP_018071646.1">
    <property type="nucleotide sequence ID" value="XM_018214869.1"/>
</dbReference>
<dbReference type="EMBL" id="KQ947414">
    <property type="protein sequence ID" value="KUJ17291.1"/>
    <property type="molecule type" value="Genomic_DNA"/>
</dbReference>
<name>A0A194XAU1_MOLSC</name>